<dbReference type="InterPro" id="IPR036249">
    <property type="entry name" value="Thioredoxin-like_sf"/>
</dbReference>
<dbReference type="SUPFAM" id="SSF52833">
    <property type="entry name" value="Thioredoxin-like"/>
    <property type="match status" value="1"/>
</dbReference>
<proteinExistence type="predicted"/>
<protein>
    <submittedName>
        <fullName evidence="1">(2Fe-2S) ferredoxin domain-containing protein</fullName>
    </submittedName>
</protein>
<sequence length="107" mass="11635">MSYYQRHIFFCLNQREGEAACADHDAQAAFDRCKQRVKAAGLAGPGGVRVNKAGCLDRCAGGPVAVVYPEGVWYSFVDASDIDEIVEQHLGQGQVVERLVLPPEVGR</sequence>
<dbReference type="RefSeq" id="WP_182663573.1">
    <property type="nucleotide sequence ID" value="NZ_JACIVI010000002.1"/>
</dbReference>
<accession>A0A839HRT5</accession>
<dbReference type="CDD" id="cd02980">
    <property type="entry name" value="TRX_Fd_family"/>
    <property type="match status" value="1"/>
</dbReference>
<dbReference type="EMBL" id="JACIVI010000002">
    <property type="protein sequence ID" value="MBB1162049.1"/>
    <property type="molecule type" value="Genomic_DNA"/>
</dbReference>
<dbReference type="AlphaFoldDB" id="A0A839HRT5"/>
<comment type="caution">
    <text evidence="1">The sequence shown here is derived from an EMBL/GenBank/DDBJ whole genome shotgun (WGS) entry which is preliminary data.</text>
</comment>
<keyword evidence="2" id="KW-1185">Reference proteome</keyword>
<gene>
    <name evidence="1" type="ORF">H4F90_08655</name>
</gene>
<evidence type="ECO:0000313" key="1">
    <source>
        <dbReference type="EMBL" id="MBB1162049.1"/>
    </source>
</evidence>
<organism evidence="1 2">
    <name type="scientific">Aquariibacter albus</name>
    <dbReference type="NCBI Taxonomy" id="2759899"/>
    <lineage>
        <taxon>Bacteria</taxon>
        <taxon>Pseudomonadati</taxon>
        <taxon>Pseudomonadota</taxon>
        <taxon>Betaproteobacteria</taxon>
        <taxon>Burkholderiales</taxon>
        <taxon>Sphaerotilaceae</taxon>
        <taxon>Aquariibacter</taxon>
    </lineage>
</organism>
<reference evidence="1 2" key="1">
    <citation type="submission" date="2020-08" db="EMBL/GenBank/DDBJ databases">
        <title>Aquariorum lacteus gen. nov., sp. nov., a new member of the family Comamonadaceae, isolated from freshwater aquarium.</title>
        <authorList>
            <person name="Chun S.-J."/>
        </authorList>
    </citation>
    <scope>NUCLEOTIDE SEQUENCE [LARGE SCALE GENOMIC DNA]</scope>
    <source>
        <strain evidence="1 2">SJAQ100</strain>
    </source>
</reference>
<dbReference type="Proteomes" id="UP000586093">
    <property type="component" value="Unassembled WGS sequence"/>
</dbReference>
<dbReference type="Gene3D" id="3.40.30.10">
    <property type="entry name" value="Glutaredoxin"/>
    <property type="match status" value="1"/>
</dbReference>
<evidence type="ECO:0000313" key="2">
    <source>
        <dbReference type="Proteomes" id="UP000586093"/>
    </source>
</evidence>
<name>A0A839HRT5_9BURK</name>